<name>A0A9E6Y098_9ACTN</name>
<keyword evidence="5" id="KW-1185">Reference proteome</keyword>
<dbReference type="Pfam" id="PF00296">
    <property type="entry name" value="Bac_luciferase"/>
    <property type="match status" value="1"/>
</dbReference>
<evidence type="ECO:0000256" key="2">
    <source>
        <dbReference type="ARBA" id="ARBA00023033"/>
    </source>
</evidence>
<dbReference type="EC" id="1.14.14.5" evidence="4"/>
<evidence type="ECO:0000256" key="1">
    <source>
        <dbReference type="ARBA" id="ARBA00023002"/>
    </source>
</evidence>
<dbReference type="GO" id="GO:0005829">
    <property type="term" value="C:cytosol"/>
    <property type="evidence" value="ECO:0007669"/>
    <property type="project" value="TreeGrafter"/>
</dbReference>
<protein>
    <submittedName>
        <fullName evidence="4">Alkanesulfonate monooxygenase</fullName>
        <ecNumber evidence="4">1.14.14.5</ecNumber>
    </submittedName>
</protein>
<dbReference type="GO" id="GO:0008726">
    <property type="term" value="F:alkanesulfonate monooxygenase activity"/>
    <property type="evidence" value="ECO:0007669"/>
    <property type="project" value="UniProtKB-EC"/>
</dbReference>
<dbReference type="InterPro" id="IPR036661">
    <property type="entry name" value="Luciferase-like_sf"/>
</dbReference>
<dbReference type="RefSeq" id="WP_259311324.1">
    <property type="nucleotide sequence ID" value="NZ_CP087164.1"/>
</dbReference>
<dbReference type="InterPro" id="IPR011251">
    <property type="entry name" value="Luciferase-like_dom"/>
</dbReference>
<dbReference type="PANTHER" id="PTHR30137:SF8">
    <property type="entry name" value="BLR5498 PROTEIN"/>
    <property type="match status" value="1"/>
</dbReference>
<dbReference type="KEGG" id="sbae:DSM104329_03682"/>
<sequence length="444" mass="49534">MSELEFYAFHNGAYPWVPHKSVIGEHSRTNFISLPTEFYDEALAQRAMRDFLEVLAGCERLGYDGVLHSEQHNGPIGLSAQGMVTSAYLAAQTERIHIAAVGPIMNAYLSPIRLAEEVAMVDMMSNGRLILGLPMGLGAQYHSYGVTNPADARDRFKEAHDLLIRALTEQGPFAYEGEWFNVPYVNLWPRPVQKPHPPIWIPAAGSRESLAMCAKHRYVYQAILAPRKTLLRNCDLFRELCAEEGYTPDPRQIAAVLFVHTAETDEQARREAEPHYAWIMQNFFRSTFQDAFAPGHVSESSLRGMAAGGGYRSRDISEMTWDDLVAEEWLIAGSPDTVAERLEQVTSEMGAGRVIIDIDHGSMPRWLIEKSASIFAEEVMPKFRPAGGKPVWARGEDRRPYTTSSEIAARTGGARAVPASQLMNGDIVDTRTAHVPELRHPVEL</sequence>
<organism evidence="4 5">
    <name type="scientific">Capillimicrobium parvum</name>
    <dbReference type="NCBI Taxonomy" id="2884022"/>
    <lineage>
        <taxon>Bacteria</taxon>
        <taxon>Bacillati</taxon>
        <taxon>Actinomycetota</taxon>
        <taxon>Thermoleophilia</taxon>
        <taxon>Solirubrobacterales</taxon>
        <taxon>Capillimicrobiaceae</taxon>
        <taxon>Capillimicrobium</taxon>
    </lineage>
</organism>
<dbReference type="Gene3D" id="3.20.20.30">
    <property type="entry name" value="Luciferase-like domain"/>
    <property type="match status" value="1"/>
</dbReference>
<dbReference type="AlphaFoldDB" id="A0A9E6Y098"/>
<keyword evidence="1 4" id="KW-0560">Oxidoreductase</keyword>
<gene>
    <name evidence="4" type="primary">ssuD_3</name>
    <name evidence="4" type="ORF">DSM104329_03682</name>
</gene>
<reference evidence="4" key="1">
    <citation type="journal article" date="2022" name="Int. J. Syst. Evol. Microbiol.">
        <title>Pseudomonas aegrilactucae sp. nov. and Pseudomonas morbosilactucae sp. nov., pathogens causing bacterial rot of lettuce in Japan.</title>
        <authorList>
            <person name="Sawada H."/>
            <person name="Fujikawa T."/>
            <person name="Satou M."/>
        </authorList>
    </citation>
    <scope>NUCLEOTIDE SEQUENCE</scope>
    <source>
        <strain evidence="4">0166_1</strain>
    </source>
</reference>
<evidence type="ECO:0000259" key="3">
    <source>
        <dbReference type="Pfam" id="PF00296"/>
    </source>
</evidence>
<accession>A0A9E6Y098</accession>
<dbReference type="EMBL" id="CP087164">
    <property type="protein sequence ID" value="UGS37267.1"/>
    <property type="molecule type" value="Genomic_DNA"/>
</dbReference>
<feature type="domain" description="Luciferase-like" evidence="3">
    <location>
        <begin position="33"/>
        <end position="346"/>
    </location>
</feature>
<dbReference type="InterPro" id="IPR050766">
    <property type="entry name" value="Bact_Lucif_Oxidored"/>
</dbReference>
<dbReference type="PANTHER" id="PTHR30137">
    <property type="entry name" value="LUCIFERASE-LIKE MONOOXYGENASE"/>
    <property type="match status" value="1"/>
</dbReference>
<keyword evidence="2 4" id="KW-0503">Monooxygenase</keyword>
<proteinExistence type="predicted"/>
<dbReference type="SUPFAM" id="SSF51679">
    <property type="entry name" value="Bacterial luciferase-like"/>
    <property type="match status" value="1"/>
</dbReference>
<evidence type="ECO:0000313" key="5">
    <source>
        <dbReference type="Proteomes" id="UP001162834"/>
    </source>
</evidence>
<evidence type="ECO:0000313" key="4">
    <source>
        <dbReference type="EMBL" id="UGS37267.1"/>
    </source>
</evidence>
<dbReference type="Proteomes" id="UP001162834">
    <property type="component" value="Chromosome"/>
</dbReference>